<dbReference type="AlphaFoldDB" id="A0A9P0AL28"/>
<gene>
    <name evidence="1" type="ORF">BEMITA_LOCUS13347</name>
</gene>
<dbReference type="EMBL" id="OU963870">
    <property type="protein sequence ID" value="CAH0395120.1"/>
    <property type="molecule type" value="Genomic_DNA"/>
</dbReference>
<evidence type="ECO:0000313" key="2">
    <source>
        <dbReference type="Proteomes" id="UP001152759"/>
    </source>
</evidence>
<dbReference type="PANTHER" id="PTHR34825:SF1">
    <property type="entry name" value="AAA-ATPASE-LIKE DOMAIN-CONTAINING PROTEIN"/>
    <property type="match status" value="1"/>
</dbReference>
<reference evidence="1" key="1">
    <citation type="submission" date="2021-12" db="EMBL/GenBank/DDBJ databases">
        <authorList>
            <person name="King R."/>
        </authorList>
    </citation>
    <scope>NUCLEOTIDE SEQUENCE</scope>
</reference>
<keyword evidence="2" id="KW-1185">Reference proteome</keyword>
<evidence type="ECO:0000313" key="1">
    <source>
        <dbReference type="EMBL" id="CAH0395120.1"/>
    </source>
</evidence>
<name>A0A9P0AL28_BEMTA</name>
<dbReference type="Proteomes" id="UP001152759">
    <property type="component" value="Chromosome 9"/>
</dbReference>
<accession>A0A9P0AL28</accession>
<proteinExistence type="predicted"/>
<dbReference type="PANTHER" id="PTHR34825">
    <property type="entry name" value="CONSERVED PROTEIN, WITH A WEAK D-GALACTARATE DEHYDRATASE/ALTRONATE HYDROLASE DOMAIN"/>
    <property type="match status" value="1"/>
</dbReference>
<sequence>MLELGMDAEQGPMVEYLNDLVRALVKGNRHVWKTFAVARLPPSHVYRDVDNLKNLTFHFHPEVAVAFGSREEEIRTLQQQFPNQNSSLPEARKTYGGYKVEDTRFGNTFEVFNTASVVRYFETGLDKVYWSADSDVPFASIFKITEVMRFLRSAILGYEVRIVYEEAMTYDKFASLKSALDRAKKSKGDVVVEPVNVHLVVQYLFELGYFTLVSKHKQDIILALPNVEVKNILISHFTAAVADLFGIREDHHEECLDAILGLTGTQESQAKLIGSIADLFARRRPLTTDDLLTPLVATVLNQYLVGPKVEIIVSGEQTPTLSKLVVLRTDEVANEHTGIIIQAAVHGSSREALNRTVAGRDFKTFFEMTKGSKAEGIKSDIVLVGLNFGEKKVSGSFMYSDGSDFKSSDIECDVKSWGESKSAKSKMGLYI</sequence>
<protein>
    <submittedName>
        <fullName evidence="1">Uncharacterized protein</fullName>
    </submittedName>
</protein>
<organism evidence="1 2">
    <name type="scientific">Bemisia tabaci</name>
    <name type="common">Sweetpotato whitefly</name>
    <name type="synonym">Aleurodes tabaci</name>
    <dbReference type="NCBI Taxonomy" id="7038"/>
    <lineage>
        <taxon>Eukaryota</taxon>
        <taxon>Metazoa</taxon>
        <taxon>Ecdysozoa</taxon>
        <taxon>Arthropoda</taxon>
        <taxon>Hexapoda</taxon>
        <taxon>Insecta</taxon>
        <taxon>Pterygota</taxon>
        <taxon>Neoptera</taxon>
        <taxon>Paraneoptera</taxon>
        <taxon>Hemiptera</taxon>
        <taxon>Sternorrhyncha</taxon>
        <taxon>Aleyrodoidea</taxon>
        <taxon>Aleyrodidae</taxon>
        <taxon>Aleyrodinae</taxon>
        <taxon>Bemisia</taxon>
    </lineage>
</organism>